<evidence type="ECO:0000256" key="8">
    <source>
        <dbReference type="ARBA" id="ARBA00023200"/>
    </source>
</evidence>
<name>A0A6J5LY31_9CAUD</name>
<dbReference type="GO" id="GO:0044659">
    <property type="term" value="P:viral release from host cell by cytolysis"/>
    <property type="evidence" value="ECO:0007669"/>
    <property type="project" value="UniProtKB-UniRule"/>
</dbReference>
<keyword evidence="7 10" id="KW-0578">Host cell lysis by virus</keyword>
<evidence type="ECO:0000256" key="3">
    <source>
        <dbReference type="ARBA" id="ARBA00022612"/>
    </source>
</evidence>
<dbReference type="InterPro" id="IPR023346">
    <property type="entry name" value="Lysozyme-like_dom_sf"/>
</dbReference>
<dbReference type="InterPro" id="IPR033907">
    <property type="entry name" value="Endolysin_autolysin"/>
</dbReference>
<comment type="subcellular location">
    <subcellularLocation>
        <location evidence="10">Host cytoplasm</location>
    </subcellularLocation>
    <text evidence="10">The endolysin is cytoplasmic, but can reach the periplasmic space with the help of the holins which disrupt the host cell membrane.</text>
</comment>
<evidence type="ECO:0000256" key="2">
    <source>
        <dbReference type="ARBA" id="ARBA00022529"/>
    </source>
</evidence>
<dbReference type="GO" id="GO:0016998">
    <property type="term" value="P:cell wall macromolecule catabolic process"/>
    <property type="evidence" value="ECO:0007669"/>
    <property type="project" value="InterPro"/>
</dbReference>
<dbReference type="GO" id="GO:0003796">
    <property type="term" value="F:lysozyme activity"/>
    <property type="evidence" value="ECO:0007669"/>
    <property type="project" value="UniProtKB-UniRule"/>
</dbReference>
<keyword evidence="5 10" id="KW-0378">Hydrolase</keyword>
<comment type="catalytic activity">
    <reaction evidence="1 10 11">
        <text>Hydrolysis of (1-&gt;4)-beta-linkages between N-acetylmuramic acid and N-acetyl-D-glucosamine residues in a peptidoglycan and between N-acetyl-D-glucosamine residues in chitodextrins.</text>
        <dbReference type="EC" id="3.2.1.17"/>
    </reaction>
</comment>
<accession>A0A6J5LY31</accession>
<comment type="similarity">
    <text evidence="10 11">Belongs to the glycosyl hydrolase 24 family.</text>
</comment>
<evidence type="ECO:0000313" key="12">
    <source>
        <dbReference type="EMBL" id="CAB4139021.1"/>
    </source>
</evidence>
<keyword evidence="8 10" id="KW-1035">Host cytoplasm</keyword>
<dbReference type="CDD" id="cd00737">
    <property type="entry name" value="lyz_endolysin_autolysin"/>
    <property type="match status" value="1"/>
</dbReference>
<evidence type="ECO:0000256" key="11">
    <source>
        <dbReference type="RuleBase" id="RU003788"/>
    </source>
</evidence>
<dbReference type="InterPro" id="IPR034690">
    <property type="entry name" value="Endolysin_T4_type"/>
</dbReference>
<organism evidence="12">
    <name type="scientific">uncultured Caudovirales phage</name>
    <dbReference type="NCBI Taxonomy" id="2100421"/>
    <lineage>
        <taxon>Viruses</taxon>
        <taxon>Duplodnaviria</taxon>
        <taxon>Heunggongvirae</taxon>
        <taxon>Uroviricota</taxon>
        <taxon>Caudoviricetes</taxon>
        <taxon>Peduoviridae</taxon>
        <taxon>Maltschvirus</taxon>
        <taxon>Maltschvirus maltsch</taxon>
    </lineage>
</organism>
<evidence type="ECO:0000256" key="4">
    <source>
        <dbReference type="ARBA" id="ARBA00022638"/>
    </source>
</evidence>
<proteinExistence type="inferred from homology"/>
<comment type="function">
    <text evidence="10">Endolysin with lysozyme activity that degrades host peptidoglycans and participates with the holin and spanin proteins in the sequential events which lead to the programmed host cell lysis releasing the mature viral particles. Once the holin has permeabilized the host cell membrane, the endolysin can reach the periplasm and break down the peptidoglycan layer.</text>
</comment>
<dbReference type="PANTHER" id="PTHR38107">
    <property type="match status" value="1"/>
</dbReference>
<protein>
    <recommendedName>
        <fullName evidence="10">Endolysin</fullName>
        <ecNumber evidence="10">3.2.1.17</ecNumber>
    </recommendedName>
    <alternativeName>
        <fullName evidence="10">Lysis protein</fullName>
    </alternativeName>
    <alternativeName>
        <fullName evidence="10">Lysozyme</fullName>
    </alternativeName>
    <alternativeName>
        <fullName evidence="10">Muramidase</fullName>
    </alternativeName>
</protein>
<dbReference type="Pfam" id="PF00959">
    <property type="entry name" value="Phage_lysozyme"/>
    <property type="match status" value="1"/>
</dbReference>
<dbReference type="GO" id="GO:0009253">
    <property type="term" value="P:peptidoglycan catabolic process"/>
    <property type="evidence" value="ECO:0007669"/>
    <property type="project" value="UniProtKB-UniRule"/>
</dbReference>
<dbReference type="GO" id="GO:0042742">
    <property type="term" value="P:defense response to bacterium"/>
    <property type="evidence" value="ECO:0007669"/>
    <property type="project" value="UniProtKB-KW"/>
</dbReference>
<keyword evidence="3 10" id="KW-1188">Viral release from host cell</keyword>
<evidence type="ECO:0000256" key="9">
    <source>
        <dbReference type="ARBA" id="ARBA00023295"/>
    </source>
</evidence>
<keyword evidence="9 10" id="KW-0326">Glycosidase</keyword>
<reference evidence="12" key="1">
    <citation type="submission" date="2020-04" db="EMBL/GenBank/DDBJ databases">
        <authorList>
            <person name="Chiriac C."/>
            <person name="Salcher M."/>
            <person name="Ghai R."/>
            <person name="Kavagutti S V."/>
        </authorList>
    </citation>
    <scope>NUCLEOTIDE SEQUENCE</scope>
</reference>
<sequence length="154" mass="17519">MRTSAKAIKLIKHHEGVRNKPYRCPAGLWTVGVGHLIGDGKSLPQSWNKTFTQEEIDGILRSDLRRFELGVRKMLPNVQLTQGQFDCIISFSFNTGLGLFQRSTFRQAVLRGDHEAAMESLMKYCKARVKGVLTELRGLKNRRLDEKALYEGKI</sequence>
<dbReference type="InterPro" id="IPR023347">
    <property type="entry name" value="Lysozyme_dom_sf"/>
</dbReference>
<dbReference type="Gene3D" id="1.10.530.40">
    <property type="match status" value="1"/>
</dbReference>
<keyword evidence="6 10" id="KW-0204">Cytolysis</keyword>
<keyword evidence="2 10" id="KW-0929">Antimicrobial</keyword>
<evidence type="ECO:0000256" key="6">
    <source>
        <dbReference type="ARBA" id="ARBA00022852"/>
    </source>
</evidence>
<dbReference type="InterPro" id="IPR002196">
    <property type="entry name" value="Glyco_hydro_24"/>
</dbReference>
<evidence type="ECO:0000256" key="1">
    <source>
        <dbReference type="ARBA" id="ARBA00000632"/>
    </source>
</evidence>
<dbReference type="EC" id="3.2.1.17" evidence="10"/>
<evidence type="ECO:0000256" key="7">
    <source>
        <dbReference type="ARBA" id="ARBA00023142"/>
    </source>
</evidence>
<dbReference type="HAMAP" id="MF_04110">
    <property type="entry name" value="ENDOLYSIN_T4"/>
    <property type="match status" value="1"/>
</dbReference>
<feature type="active site" description="Proton donor/acceptor" evidence="10">
    <location>
        <position position="15"/>
    </location>
</feature>
<dbReference type="InterPro" id="IPR051018">
    <property type="entry name" value="Bacteriophage_GH24"/>
</dbReference>
<dbReference type="GO" id="GO:0030430">
    <property type="term" value="C:host cell cytoplasm"/>
    <property type="evidence" value="ECO:0007669"/>
    <property type="project" value="UniProtKB-SubCell"/>
</dbReference>
<dbReference type="PANTHER" id="PTHR38107:SF3">
    <property type="entry name" value="LYSOZYME RRRD-RELATED"/>
    <property type="match status" value="1"/>
</dbReference>
<keyword evidence="4 10" id="KW-0081">Bacteriolytic enzyme</keyword>
<gene>
    <name evidence="12" type="ORF">UFOVP342_5</name>
</gene>
<dbReference type="EMBL" id="LR796361">
    <property type="protein sequence ID" value="CAB4139021.1"/>
    <property type="molecule type" value="Genomic_DNA"/>
</dbReference>
<dbReference type="SUPFAM" id="SSF53955">
    <property type="entry name" value="Lysozyme-like"/>
    <property type="match status" value="1"/>
</dbReference>
<evidence type="ECO:0000256" key="10">
    <source>
        <dbReference type="HAMAP-Rule" id="MF_04110"/>
    </source>
</evidence>
<feature type="active site" description="Proton donor/acceptor" evidence="10">
    <location>
        <position position="24"/>
    </location>
</feature>
<evidence type="ECO:0000256" key="5">
    <source>
        <dbReference type="ARBA" id="ARBA00022801"/>
    </source>
</evidence>